<gene>
    <name evidence="1" type="ORF">GMARGA_LOCUS27696</name>
</gene>
<accession>A0ABN7W8J0</accession>
<feature type="non-terminal residue" evidence="1">
    <location>
        <position position="1"/>
    </location>
</feature>
<evidence type="ECO:0000313" key="1">
    <source>
        <dbReference type="EMBL" id="CAG8820910.1"/>
    </source>
</evidence>
<evidence type="ECO:0000313" key="2">
    <source>
        <dbReference type="Proteomes" id="UP000789901"/>
    </source>
</evidence>
<dbReference type="Proteomes" id="UP000789901">
    <property type="component" value="Unassembled WGS sequence"/>
</dbReference>
<reference evidence="1 2" key="1">
    <citation type="submission" date="2021-06" db="EMBL/GenBank/DDBJ databases">
        <authorList>
            <person name="Kallberg Y."/>
            <person name="Tangrot J."/>
            <person name="Rosling A."/>
        </authorList>
    </citation>
    <scope>NUCLEOTIDE SEQUENCE [LARGE SCALE GENOMIC DNA]</scope>
    <source>
        <strain evidence="1 2">120-4 pot B 10/14</strain>
    </source>
</reference>
<dbReference type="EMBL" id="CAJVQB010034252">
    <property type="protein sequence ID" value="CAG8820910.1"/>
    <property type="molecule type" value="Genomic_DNA"/>
</dbReference>
<organism evidence="1 2">
    <name type="scientific">Gigaspora margarita</name>
    <dbReference type="NCBI Taxonomy" id="4874"/>
    <lineage>
        <taxon>Eukaryota</taxon>
        <taxon>Fungi</taxon>
        <taxon>Fungi incertae sedis</taxon>
        <taxon>Mucoromycota</taxon>
        <taxon>Glomeromycotina</taxon>
        <taxon>Glomeromycetes</taxon>
        <taxon>Diversisporales</taxon>
        <taxon>Gigasporaceae</taxon>
        <taxon>Gigaspora</taxon>
    </lineage>
</organism>
<sequence length="57" mass="6223">EIYSASCKAAGNCCRNGIGIEMNGHKLIVQRSIYSGDLNKQNNMGSNKRLLIVKDPV</sequence>
<comment type="caution">
    <text evidence="1">The sequence shown here is derived from an EMBL/GenBank/DDBJ whole genome shotgun (WGS) entry which is preliminary data.</text>
</comment>
<keyword evidence="2" id="KW-1185">Reference proteome</keyword>
<protein>
    <submittedName>
        <fullName evidence="1">44506_t:CDS:1</fullName>
    </submittedName>
</protein>
<proteinExistence type="predicted"/>
<name>A0ABN7W8J0_GIGMA</name>